<feature type="region of interest" description="Disordered" evidence="1">
    <location>
        <begin position="1"/>
        <end position="28"/>
    </location>
</feature>
<feature type="region of interest" description="Disordered" evidence="1">
    <location>
        <begin position="149"/>
        <end position="172"/>
    </location>
</feature>
<comment type="caution">
    <text evidence="2">The sequence shown here is derived from an EMBL/GenBank/DDBJ whole genome shotgun (WGS) entry which is preliminary data.</text>
</comment>
<dbReference type="PANTHER" id="PTHR28052:SF1">
    <property type="entry name" value="UPF0545 PROTEIN C22ORF39"/>
    <property type="match status" value="1"/>
</dbReference>
<keyword evidence="3" id="KW-1185">Reference proteome</keyword>
<accession>A0A9P6VX83</accession>
<dbReference type="Proteomes" id="UP000777482">
    <property type="component" value="Unassembled WGS sequence"/>
</dbReference>
<dbReference type="InterPro" id="IPR021475">
    <property type="entry name" value="Pants/Emi1-like"/>
</dbReference>
<organism evidence="2 3">
    <name type="scientific">Rhodotorula mucilaginosa</name>
    <name type="common">Yeast</name>
    <name type="synonym">Rhodotorula rubra</name>
    <dbReference type="NCBI Taxonomy" id="5537"/>
    <lineage>
        <taxon>Eukaryota</taxon>
        <taxon>Fungi</taxon>
        <taxon>Dikarya</taxon>
        <taxon>Basidiomycota</taxon>
        <taxon>Pucciniomycotina</taxon>
        <taxon>Microbotryomycetes</taxon>
        <taxon>Sporidiobolales</taxon>
        <taxon>Sporidiobolaceae</taxon>
        <taxon>Rhodotorula</taxon>
    </lineage>
</organism>
<dbReference type="OrthoDB" id="2017405at2759"/>
<protein>
    <submittedName>
        <fullName evidence="2">Uncharacterized protein</fullName>
    </submittedName>
</protein>
<feature type="compositionally biased region" description="Low complexity" evidence="1">
    <location>
        <begin position="8"/>
        <end position="25"/>
    </location>
</feature>
<sequence>MFGWGAKSSSSTASTSSAPAESTPTPLRPCVRTLESLIEEELPIQRHSVAMEGGMPSCLTLFDNFFLCYCPSPAALGSQIKSVYRHGTPRDCMPKFEDFKFCMSIKGLSEERRDELWVRRRAEWWARRRLGKSSEDVWEARRDVYTDPLEEKRRQAAAETAGSDTAAAPAAT</sequence>
<gene>
    <name evidence="2" type="ORF">C6P46_000354</name>
</gene>
<evidence type="ECO:0000313" key="3">
    <source>
        <dbReference type="Proteomes" id="UP000777482"/>
    </source>
</evidence>
<evidence type="ECO:0000313" key="2">
    <source>
        <dbReference type="EMBL" id="KAG0656286.1"/>
    </source>
</evidence>
<name>A0A9P6VX83_RHOMI</name>
<dbReference type="Pfam" id="PF11326">
    <property type="entry name" value="PANTS-like"/>
    <property type="match status" value="1"/>
</dbReference>
<feature type="compositionally biased region" description="Low complexity" evidence="1">
    <location>
        <begin position="157"/>
        <end position="172"/>
    </location>
</feature>
<dbReference type="PANTHER" id="PTHR28052">
    <property type="entry name" value="UPF0545 PROTEIN C22ORF39"/>
    <property type="match status" value="1"/>
</dbReference>
<proteinExistence type="predicted"/>
<dbReference type="EMBL" id="PUHQ01000100">
    <property type="protein sequence ID" value="KAG0656286.1"/>
    <property type="molecule type" value="Genomic_DNA"/>
</dbReference>
<evidence type="ECO:0000256" key="1">
    <source>
        <dbReference type="SAM" id="MobiDB-lite"/>
    </source>
</evidence>
<dbReference type="AlphaFoldDB" id="A0A9P6VX83"/>
<reference evidence="2 3" key="1">
    <citation type="submission" date="2020-11" db="EMBL/GenBank/DDBJ databases">
        <title>Kefir isolates.</title>
        <authorList>
            <person name="Marcisauskas S."/>
            <person name="Kim Y."/>
            <person name="Blasche S."/>
        </authorList>
    </citation>
    <scope>NUCLEOTIDE SEQUENCE [LARGE SCALE GENOMIC DNA]</scope>
    <source>
        <strain evidence="2 3">KR</strain>
    </source>
</reference>